<dbReference type="EMBL" id="JACEEZ010016917">
    <property type="protein sequence ID" value="KAG0717907.1"/>
    <property type="molecule type" value="Genomic_DNA"/>
</dbReference>
<proteinExistence type="predicted"/>
<dbReference type="AlphaFoldDB" id="A0A8J4Y0L5"/>
<gene>
    <name evidence="1" type="ORF">GWK47_053504</name>
</gene>
<name>A0A8J4Y0L5_CHIOP</name>
<sequence length="129" mass="14226">MLSKMKRRLTDGTVTIHLLKLLPIIFLPDGTRDSADRREDSQPSPSFLPRPDALLLSLLQHCMTPGQAHVCESGIPPASLSLQWTTPIRTNHTTAIASASAASFQHHWVKGEGWRGGDTVTYEVARARM</sequence>
<dbReference type="Proteomes" id="UP000770661">
    <property type="component" value="Unassembled WGS sequence"/>
</dbReference>
<accession>A0A8J4Y0L5</accession>
<reference evidence="1" key="1">
    <citation type="submission" date="2020-07" db="EMBL/GenBank/DDBJ databases">
        <title>The High-quality genome of the commercially important snow crab, Chionoecetes opilio.</title>
        <authorList>
            <person name="Jeong J.-H."/>
            <person name="Ryu S."/>
        </authorList>
    </citation>
    <scope>NUCLEOTIDE SEQUENCE</scope>
    <source>
        <strain evidence="1">MADBK_172401_WGS</strain>
        <tissue evidence="1">Digestive gland</tissue>
    </source>
</reference>
<organism evidence="1 2">
    <name type="scientific">Chionoecetes opilio</name>
    <name type="common">Atlantic snow crab</name>
    <name type="synonym">Cancer opilio</name>
    <dbReference type="NCBI Taxonomy" id="41210"/>
    <lineage>
        <taxon>Eukaryota</taxon>
        <taxon>Metazoa</taxon>
        <taxon>Ecdysozoa</taxon>
        <taxon>Arthropoda</taxon>
        <taxon>Crustacea</taxon>
        <taxon>Multicrustacea</taxon>
        <taxon>Malacostraca</taxon>
        <taxon>Eumalacostraca</taxon>
        <taxon>Eucarida</taxon>
        <taxon>Decapoda</taxon>
        <taxon>Pleocyemata</taxon>
        <taxon>Brachyura</taxon>
        <taxon>Eubrachyura</taxon>
        <taxon>Majoidea</taxon>
        <taxon>Majidae</taxon>
        <taxon>Chionoecetes</taxon>
    </lineage>
</organism>
<comment type="caution">
    <text evidence="1">The sequence shown here is derived from an EMBL/GenBank/DDBJ whole genome shotgun (WGS) entry which is preliminary data.</text>
</comment>
<protein>
    <submittedName>
        <fullName evidence="1">Uncharacterized protein</fullName>
    </submittedName>
</protein>
<evidence type="ECO:0000313" key="2">
    <source>
        <dbReference type="Proteomes" id="UP000770661"/>
    </source>
</evidence>
<keyword evidence="2" id="KW-1185">Reference proteome</keyword>
<evidence type="ECO:0000313" key="1">
    <source>
        <dbReference type="EMBL" id="KAG0717907.1"/>
    </source>
</evidence>